<keyword evidence="4 5" id="KW-0418">Kinase</keyword>
<dbReference type="GO" id="GO:0016301">
    <property type="term" value="F:kinase activity"/>
    <property type="evidence" value="ECO:0007669"/>
    <property type="project" value="UniProtKB-KW"/>
</dbReference>
<evidence type="ECO:0000256" key="1">
    <source>
        <dbReference type="ARBA" id="ARBA00022527"/>
    </source>
</evidence>
<reference evidence="5 6" key="1">
    <citation type="submission" date="2021-07" db="EMBL/GenBank/DDBJ databases">
        <title>Paenibacillus radiodurans sp. nov., isolated from the southeastern edge of Tengger Desert.</title>
        <authorList>
            <person name="Zhang G."/>
        </authorList>
    </citation>
    <scope>NUCLEOTIDE SEQUENCE [LARGE SCALE GENOMIC DNA]</scope>
    <source>
        <strain evidence="5 6">CCM 7311</strain>
    </source>
</reference>
<dbReference type="Proteomes" id="UP001519887">
    <property type="component" value="Unassembled WGS sequence"/>
</dbReference>
<dbReference type="InterPro" id="IPR005177">
    <property type="entry name" value="Kinase-pyrophosphorylase"/>
</dbReference>
<sequence>MDQQNQHPSLDDGITCTCSQDWRTQQLDNLENKPHRIYICSDAVGETAEAVVNATMRQFASEQVKLKRFSHIKTEDEIAEIVEEASIGQGFIAYTLVQPELREAMKEEALRRSVRAIDVLGPMMQAFIDTFNDSPKRKPGLLHTLDDDYFRRIEAIEFAVKYDDGKDMRGLLLAQVVLIGVSRTSKTPLSIYLAHKGVRVANLPLLPEVKVPPELKEGNKLIVGLTMSPDQLSGIRTERLKAMGLPFSAQYASLERIHAELRYADMIMQSLRCPVI</sequence>
<proteinExistence type="inferred from homology"/>
<dbReference type="InterPro" id="IPR026565">
    <property type="entry name" value="PPDK_reg"/>
</dbReference>
<evidence type="ECO:0000256" key="4">
    <source>
        <dbReference type="ARBA" id="ARBA00022777"/>
    </source>
</evidence>
<evidence type="ECO:0000256" key="3">
    <source>
        <dbReference type="ARBA" id="ARBA00022741"/>
    </source>
</evidence>
<keyword evidence="6" id="KW-1185">Reference proteome</keyword>
<dbReference type="Pfam" id="PF03618">
    <property type="entry name" value="Kinase-PPPase"/>
    <property type="match status" value="1"/>
</dbReference>
<evidence type="ECO:0000313" key="6">
    <source>
        <dbReference type="Proteomes" id="UP001519887"/>
    </source>
</evidence>
<keyword evidence="1" id="KW-0723">Serine/threonine-protein kinase</keyword>
<gene>
    <name evidence="5" type="ORF">K0U00_40360</name>
</gene>
<keyword evidence="2" id="KW-0808">Transferase</keyword>
<keyword evidence="3" id="KW-0547">Nucleotide-binding</keyword>
<dbReference type="PANTHER" id="PTHR31756">
    <property type="entry name" value="PYRUVATE, PHOSPHATE DIKINASE REGULATORY PROTEIN 1, CHLOROPLASTIC"/>
    <property type="match status" value="1"/>
</dbReference>
<dbReference type="EMBL" id="JAHZIK010002162">
    <property type="protein sequence ID" value="MBW7460335.1"/>
    <property type="molecule type" value="Genomic_DNA"/>
</dbReference>
<accession>A0ABS7CHF0</accession>
<dbReference type="HAMAP" id="MF_00921">
    <property type="entry name" value="PDRP"/>
    <property type="match status" value="1"/>
</dbReference>
<dbReference type="PANTHER" id="PTHR31756:SF3">
    <property type="entry name" value="PYRUVATE, PHOSPHATE DIKINASE REGULATORY PROTEIN 1, CHLOROPLASTIC"/>
    <property type="match status" value="1"/>
</dbReference>
<feature type="non-terminal residue" evidence="5">
    <location>
        <position position="276"/>
    </location>
</feature>
<dbReference type="NCBIfam" id="NF003742">
    <property type="entry name" value="PRK05339.1"/>
    <property type="match status" value="1"/>
</dbReference>
<evidence type="ECO:0000313" key="5">
    <source>
        <dbReference type="EMBL" id="MBW7460335.1"/>
    </source>
</evidence>
<name>A0ABS7CHF0_9BACL</name>
<organism evidence="5 6">
    <name type="scientific">Paenibacillus sepulcri</name>
    <dbReference type="NCBI Taxonomy" id="359917"/>
    <lineage>
        <taxon>Bacteria</taxon>
        <taxon>Bacillati</taxon>
        <taxon>Bacillota</taxon>
        <taxon>Bacilli</taxon>
        <taxon>Bacillales</taxon>
        <taxon>Paenibacillaceae</taxon>
        <taxon>Paenibacillus</taxon>
    </lineage>
</organism>
<comment type="caution">
    <text evidence="5">The sequence shown here is derived from an EMBL/GenBank/DDBJ whole genome shotgun (WGS) entry which is preliminary data.</text>
</comment>
<evidence type="ECO:0000256" key="2">
    <source>
        <dbReference type="ARBA" id="ARBA00022679"/>
    </source>
</evidence>
<protein>
    <submittedName>
        <fullName evidence="5">Kinase/pyrophosphorylase</fullName>
    </submittedName>
</protein>